<dbReference type="OrthoDB" id="10252354at2759"/>
<dbReference type="Gene3D" id="1.10.510.10">
    <property type="entry name" value="Transferase(Phosphotransferase) domain 1"/>
    <property type="match status" value="1"/>
</dbReference>
<dbReference type="FunFam" id="1.10.510.10:FF:000432">
    <property type="entry name" value="mitogen-activated protein kinase kinase 3"/>
    <property type="match status" value="1"/>
</dbReference>
<proteinExistence type="inferred from homology"/>
<keyword evidence="16" id="KW-1185">Reference proteome</keyword>
<dbReference type="GO" id="GO:0005524">
    <property type="term" value="F:ATP binding"/>
    <property type="evidence" value="ECO:0007669"/>
    <property type="project" value="UniProtKB-KW"/>
</dbReference>
<dbReference type="PROSITE" id="PS00108">
    <property type="entry name" value="PROTEIN_KINASE_ST"/>
    <property type="match status" value="1"/>
</dbReference>
<dbReference type="InterPro" id="IPR052468">
    <property type="entry name" value="Dual_spec_MAPK_kinase"/>
</dbReference>
<feature type="compositionally biased region" description="Basic and acidic residues" evidence="13">
    <location>
        <begin position="65"/>
        <end position="76"/>
    </location>
</feature>
<keyword evidence="1" id="KW-0723">Serine/threonine-protein kinase</keyword>
<dbReference type="GO" id="GO:0010508">
    <property type="term" value="P:positive regulation of autophagy"/>
    <property type="evidence" value="ECO:0007669"/>
    <property type="project" value="UniProtKB-ARBA"/>
</dbReference>
<comment type="catalytic activity">
    <reaction evidence="12">
        <text>L-tyrosyl-[protein] + ATP = O-phospho-L-tyrosyl-[protein] + ADP + H(+)</text>
        <dbReference type="Rhea" id="RHEA:10596"/>
        <dbReference type="Rhea" id="RHEA-COMP:10136"/>
        <dbReference type="Rhea" id="RHEA-COMP:20101"/>
        <dbReference type="ChEBI" id="CHEBI:15378"/>
        <dbReference type="ChEBI" id="CHEBI:30616"/>
        <dbReference type="ChEBI" id="CHEBI:46858"/>
        <dbReference type="ChEBI" id="CHEBI:61978"/>
        <dbReference type="ChEBI" id="CHEBI:456216"/>
        <dbReference type="EC" id="2.7.12.2"/>
    </reaction>
</comment>
<dbReference type="GO" id="GO:0004708">
    <property type="term" value="F:MAP kinase kinase activity"/>
    <property type="evidence" value="ECO:0007669"/>
    <property type="project" value="UniProtKB-EC"/>
</dbReference>
<evidence type="ECO:0000256" key="6">
    <source>
        <dbReference type="ARBA" id="ARBA00022840"/>
    </source>
</evidence>
<evidence type="ECO:0000256" key="7">
    <source>
        <dbReference type="ARBA" id="ARBA00023137"/>
    </source>
</evidence>
<evidence type="ECO:0000313" key="16">
    <source>
        <dbReference type="Proteomes" id="UP000494165"/>
    </source>
</evidence>
<dbReference type="Pfam" id="PF00069">
    <property type="entry name" value="Pkinase"/>
    <property type="match status" value="1"/>
</dbReference>
<organism evidence="15 16">
    <name type="scientific">Cloeon dipterum</name>
    <dbReference type="NCBI Taxonomy" id="197152"/>
    <lineage>
        <taxon>Eukaryota</taxon>
        <taxon>Metazoa</taxon>
        <taxon>Ecdysozoa</taxon>
        <taxon>Arthropoda</taxon>
        <taxon>Hexapoda</taxon>
        <taxon>Insecta</taxon>
        <taxon>Pterygota</taxon>
        <taxon>Palaeoptera</taxon>
        <taxon>Ephemeroptera</taxon>
        <taxon>Pisciforma</taxon>
        <taxon>Baetidae</taxon>
        <taxon>Cloeon</taxon>
    </lineage>
</organism>
<dbReference type="GO" id="GO:0030707">
    <property type="term" value="P:follicle cell of egg chamber development"/>
    <property type="evidence" value="ECO:0007669"/>
    <property type="project" value="UniProtKB-ARBA"/>
</dbReference>
<feature type="domain" description="Protein kinase" evidence="14">
    <location>
        <begin position="126"/>
        <end position="386"/>
    </location>
</feature>
<feature type="compositionally biased region" description="Basic and acidic residues" evidence="13">
    <location>
        <begin position="653"/>
        <end position="666"/>
    </location>
</feature>
<dbReference type="PANTHER" id="PTHR47238">
    <property type="entry name" value="MITOGEN-ACTIVATED PROTEIN KINASE KINASE 5"/>
    <property type="match status" value="1"/>
</dbReference>
<comment type="caution">
    <text evidence="15">The sequence shown here is derived from an EMBL/GenBank/DDBJ whole genome shotgun (WGS) entry which is preliminary data.</text>
</comment>
<evidence type="ECO:0000256" key="1">
    <source>
        <dbReference type="ARBA" id="ARBA00022527"/>
    </source>
</evidence>
<reference evidence="15 16" key="1">
    <citation type="submission" date="2020-04" db="EMBL/GenBank/DDBJ databases">
        <authorList>
            <person name="Alioto T."/>
            <person name="Alioto T."/>
            <person name="Gomez Garrido J."/>
        </authorList>
    </citation>
    <scope>NUCLEOTIDE SEQUENCE [LARGE SCALE GENOMIC DNA]</scope>
</reference>
<evidence type="ECO:0000256" key="3">
    <source>
        <dbReference type="ARBA" id="ARBA00022679"/>
    </source>
</evidence>
<dbReference type="EMBL" id="CADEPI010000389">
    <property type="protein sequence ID" value="CAB3385044.1"/>
    <property type="molecule type" value="Genomic_DNA"/>
</dbReference>
<comment type="catalytic activity">
    <reaction evidence="11">
        <text>L-threonyl-[protein] + ATP = O-phospho-L-threonyl-[protein] + ADP + H(+)</text>
        <dbReference type="Rhea" id="RHEA:46608"/>
        <dbReference type="Rhea" id="RHEA-COMP:11060"/>
        <dbReference type="Rhea" id="RHEA-COMP:11605"/>
        <dbReference type="ChEBI" id="CHEBI:15378"/>
        <dbReference type="ChEBI" id="CHEBI:30013"/>
        <dbReference type="ChEBI" id="CHEBI:30616"/>
        <dbReference type="ChEBI" id="CHEBI:61977"/>
        <dbReference type="ChEBI" id="CHEBI:456216"/>
        <dbReference type="EC" id="2.7.12.2"/>
    </reaction>
</comment>
<evidence type="ECO:0000256" key="9">
    <source>
        <dbReference type="ARBA" id="ARBA00038999"/>
    </source>
</evidence>
<evidence type="ECO:0000256" key="12">
    <source>
        <dbReference type="ARBA" id="ARBA00051693"/>
    </source>
</evidence>
<evidence type="ECO:0000256" key="10">
    <source>
        <dbReference type="ARBA" id="ARBA00049014"/>
    </source>
</evidence>
<keyword evidence="3" id="KW-0808">Transferase</keyword>
<protein>
    <recommendedName>
        <fullName evidence="9">mitogen-activated protein kinase kinase</fullName>
        <ecNumber evidence="9">2.7.12.2</ecNumber>
    </recommendedName>
</protein>
<evidence type="ECO:0000256" key="5">
    <source>
        <dbReference type="ARBA" id="ARBA00022777"/>
    </source>
</evidence>
<dbReference type="Gene3D" id="3.30.200.20">
    <property type="entry name" value="Phosphorylase Kinase, domain 1"/>
    <property type="match status" value="1"/>
</dbReference>
<feature type="compositionally biased region" description="Polar residues" evidence="13">
    <location>
        <begin position="412"/>
        <end position="450"/>
    </location>
</feature>
<feature type="region of interest" description="Disordered" evidence="13">
    <location>
        <begin position="25"/>
        <end position="76"/>
    </location>
</feature>
<dbReference type="GO" id="GO:0004674">
    <property type="term" value="F:protein serine/threonine kinase activity"/>
    <property type="evidence" value="ECO:0007669"/>
    <property type="project" value="UniProtKB-KW"/>
</dbReference>
<evidence type="ECO:0000256" key="13">
    <source>
        <dbReference type="SAM" id="MobiDB-lite"/>
    </source>
</evidence>
<evidence type="ECO:0000259" key="14">
    <source>
        <dbReference type="PROSITE" id="PS50011"/>
    </source>
</evidence>
<dbReference type="FunFam" id="3.30.200.20:FF:000040">
    <property type="entry name" value="Dual specificity mitogen-activated protein kinase kinase"/>
    <property type="match status" value="1"/>
</dbReference>
<dbReference type="SUPFAM" id="SSF56112">
    <property type="entry name" value="Protein kinase-like (PK-like)"/>
    <property type="match status" value="1"/>
</dbReference>
<keyword evidence="5" id="KW-0418">Kinase</keyword>
<dbReference type="GO" id="GO:0043068">
    <property type="term" value="P:positive regulation of programmed cell death"/>
    <property type="evidence" value="ECO:0007669"/>
    <property type="project" value="UniProtKB-ARBA"/>
</dbReference>
<keyword evidence="4" id="KW-0547">Nucleotide-binding</keyword>
<dbReference type="CDD" id="cd06618">
    <property type="entry name" value="PKc_MKK7"/>
    <property type="match status" value="1"/>
</dbReference>
<dbReference type="GO" id="GO:0051239">
    <property type="term" value="P:regulation of multicellular organismal process"/>
    <property type="evidence" value="ECO:0007669"/>
    <property type="project" value="UniProtKB-ARBA"/>
</dbReference>
<name>A0A8S1DYE4_9INSE</name>
<evidence type="ECO:0000256" key="2">
    <source>
        <dbReference type="ARBA" id="ARBA00022553"/>
    </source>
</evidence>
<accession>A0A8S1DYE4</accession>
<dbReference type="EC" id="2.7.12.2" evidence="9"/>
<dbReference type="InterPro" id="IPR011009">
    <property type="entry name" value="Kinase-like_dom_sf"/>
</dbReference>
<comment type="catalytic activity">
    <reaction evidence="10">
        <text>L-seryl-[protein] + ATP = O-phospho-L-seryl-[protein] + ADP + H(+)</text>
        <dbReference type="Rhea" id="RHEA:17989"/>
        <dbReference type="Rhea" id="RHEA-COMP:9863"/>
        <dbReference type="Rhea" id="RHEA-COMP:11604"/>
        <dbReference type="ChEBI" id="CHEBI:15378"/>
        <dbReference type="ChEBI" id="CHEBI:29999"/>
        <dbReference type="ChEBI" id="CHEBI:30616"/>
        <dbReference type="ChEBI" id="CHEBI:83421"/>
        <dbReference type="ChEBI" id="CHEBI:456216"/>
        <dbReference type="EC" id="2.7.12.2"/>
    </reaction>
</comment>
<feature type="region of interest" description="Disordered" evidence="13">
    <location>
        <begin position="549"/>
        <end position="585"/>
    </location>
</feature>
<dbReference type="SMART" id="SM00220">
    <property type="entry name" value="S_TKc"/>
    <property type="match status" value="1"/>
</dbReference>
<dbReference type="GO" id="GO:0005829">
    <property type="term" value="C:cytosol"/>
    <property type="evidence" value="ECO:0007669"/>
    <property type="project" value="UniProtKB-ARBA"/>
</dbReference>
<feature type="compositionally biased region" description="Basic and acidic residues" evidence="13">
    <location>
        <begin position="25"/>
        <end position="34"/>
    </location>
</feature>
<dbReference type="Proteomes" id="UP000494165">
    <property type="component" value="Unassembled WGS sequence"/>
</dbReference>
<sequence>MSSASISTERIALKISDLEARLKAENAASEREGLADGVESTPAVRRPATINRPQRLCDPSSPLPPRHEGTPTRSRKELMLPGLPVYVQNRPQESAAEIDAKMKEIMQQNGILNIQGKKYQTVEYELEHLGDLGYGTCGHVVKMLHKPSDTVIAVKQMRRSGNKEENKRIIMDIEVVLKSHDCPFIVQCLGCFITDADVWICMELMATCFDKLLKRIKRPVPEDVLGKVTVATVKALHYLKEMHGVIHRDVKPSNILLDERGNVKLCDFGISGRLVDSKAKTRGAGCAAYMAPERIDPPNPTNPDYDIRADVWSLGITLVELASGHFPYTNCKTDFEVLTKVINEDPPMLPADQSFSPEFHNFVSSCLTKNYQKRPKYRKLLKEAFILNYEHKEVDLAQWYASTFEPSVTSTAVQTKSSPSYSNASTNTVSSPTACLSPTYVHASTNTPVTSPIRKYTPSSSGSSMSQASPTPPRRQGVFNHSQFHHRNLSDPRYQEQPVRYQEQAHRYYQQPDQPIYGRSESRAFPHERLHPELPPTIPPRIYPIEQRKRHPSEPQTNGTPPPVYHRAFSFSPPPPPASAHHRPHSPDKWFASYLQLQLGRRSPLLQAAPAYARSPPPVYTEHLLQRETTLVLPPPSPPPRATRILATSAADESPRLRRGFLDTTRRSLGADARYASPSLPRRHVSPAPPEPPPRRINESMSVPGSPQHGRAAPFRLRYQCTPEPQRRTLPGGAGGGGASDLHEQL</sequence>
<feature type="compositionally biased region" description="Low complexity" evidence="13">
    <location>
        <begin position="459"/>
        <end position="469"/>
    </location>
</feature>
<dbReference type="GO" id="GO:0006950">
    <property type="term" value="P:response to stress"/>
    <property type="evidence" value="ECO:0007669"/>
    <property type="project" value="UniProtKB-ARBA"/>
</dbReference>
<gene>
    <name evidence="15" type="ORF">CLODIP_2_CD02122</name>
</gene>
<feature type="region of interest" description="Disordered" evidence="13">
    <location>
        <begin position="631"/>
        <end position="746"/>
    </location>
</feature>
<dbReference type="PANTHER" id="PTHR47238:SF2">
    <property type="entry name" value="DUAL SPECIFICITY MITOGEN-ACTIVATED PROTEIN KINASE KINASE HEMIPTEROUS"/>
    <property type="match status" value="1"/>
</dbReference>
<evidence type="ECO:0000256" key="4">
    <source>
        <dbReference type="ARBA" id="ARBA00022741"/>
    </source>
</evidence>
<dbReference type="InterPro" id="IPR000719">
    <property type="entry name" value="Prot_kinase_dom"/>
</dbReference>
<evidence type="ECO:0000256" key="11">
    <source>
        <dbReference type="ARBA" id="ARBA00049299"/>
    </source>
</evidence>
<evidence type="ECO:0000313" key="15">
    <source>
        <dbReference type="EMBL" id="CAB3385044.1"/>
    </source>
</evidence>
<feature type="region of interest" description="Disordered" evidence="13">
    <location>
        <begin position="412"/>
        <end position="479"/>
    </location>
</feature>
<dbReference type="InterPro" id="IPR008271">
    <property type="entry name" value="Ser/Thr_kinase_AS"/>
</dbReference>
<comment type="similarity">
    <text evidence="8">Belongs to the protein kinase superfamily. STE Ser/Thr protein kinase family. MAP kinase kinase subfamily.</text>
</comment>
<keyword evidence="2" id="KW-0597">Phosphoprotein</keyword>
<keyword evidence="7" id="KW-0829">Tyrosine-protein kinase</keyword>
<dbReference type="AlphaFoldDB" id="A0A8S1DYE4"/>
<dbReference type="PROSITE" id="PS50011">
    <property type="entry name" value="PROTEIN_KINASE_DOM"/>
    <property type="match status" value="1"/>
</dbReference>
<evidence type="ECO:0000256" key="8">
    <source>
        <dbReference type="ARBA" id="ARBA00038035"/>
    </source>
</evidence>
<keyword evidence="6" id="KW-0067">ATP-binding</keyword>
<dbReference type="GO" id="GO:0004713">
    <property type="term" value="F:protein tyrosine kinase activity"/>
    <property type="evidence" value="ECO:0007669"/>
    <property type="project" value="UniProtKB-KW"/>
</dbReference>